<sequence>MRLYLAVAVLVLAFVAYTEAQEETMEQKIANVGSQITEFGQQVAEQTKAALESFKNSETTQKIKCYCPGSQEV</sequence>
<dbReference type="GO" id="GO:0005504">
    <property type="term" value="F:fatty acid binding"/>
    <property type="evidence" value="ECO:0007669"/>
    <property type="project" value="TreeGrafter"/>
</dbReference>
<dbReference type="GO" id="GO:0034447">
    <property type="term" value="P:very-low-density lipoprotein particle clearance"/>
    <property type="evidence" value="ECO:0007669"/>
    <property type="project" value="TreeGrafter"/>
</dbReference>
<evidence type="ECO:0000313" key="8">
    <source>
        <dbReference type="Ensembl" id="ENSSORP00005001855.1"/>
    </source>
</evidence>
<dbReference type="InterPro" id="IPR006781">
    <property type="entry name" value="ApoC-I"/>
</dbReference>
<dbReference type="GO" id="GO:0042157">
    <property type="term" value="P:lipoprotein metabolic process"/>
    <property type="evidence" value="ECO:0007669"/>
    <property type="project" value="InterPro"/>
</dbReference>
<name>A0A672YDC3_9TELE</name>
<dbReference type="InterPro" id="IPR043081">
    <property type="entry name" value="ApoC-1_sf"/>
</dbReference>
<evidence type="ECO:0000256" key="2">
    <source>
        <dbReference type="ARBA" id="ARBA00009204"/>
    </source>
</evidence>
<evidence type="ECO:0000256" key="5">
    <source>
        <dbReference type="ARBA" id="ARBA00022729"/>
    </source>
</evidence>
<dbReference type="PANTHER" id="PTHR16565:SF2">
    <property type="entry name" value="APOLIPOPROTEIN C-I"/>
    <property type="match status" value="1"/>
</dbReference>
<dbReference type="AlphaFoldDB" id="A0A672YDC3"/>
<dbReference type="GO" id="GO:0034364">
    <property type="term" value="C:high-density lipoprotein particle"/>
    <property type="evidence" value="ECO:0007669"/>
    <property type="project" value="TreeGrafter"/>
</dbReference>
<keyword evidence="3" id="KW-0813">Transport</keyword>
<evidence type="ECO:0000256" key="7">
    <source>
        <dbReference type="SAM" id="SignalP"/>
    </source>
</evidence>
<dbReference type="GO" id="GO:0004859">
    <property type="term" value="F:phospholipase inhibitor activity"/>
    <property type="evidence" value="ECO:0007669"/>
    <property type="project" value="TreeGrafter"/>
</dbReference>
<evidence type="ECO:0000256" key="3">
    <source>
        <dbReference type="ARBA" id="ARBA00022448"/>
    </source>
</evidence>
<keyword evidence="4" id="KW-0964">Secreted</keyword>
<evidence type="ECO:0000256" key="4">
    <source>
        <dbReference type="ARBA" id="ARBA00022525"/>
    </source>
</evidence>
<keyword evidence="6" id="KW-0445">Lipid transport</keyword>
<reference evidence="8" key="2">
    <citation type="submission" date="2025-08" db="UniProtKB">
        <authorList>
            <consortium name="Ensembl"/>
        </authorList>
    </citation>
    <scope>IDENTIFICATION</scope>
</reference>
<dbReference type="GO" id="GO:0006869">
    <property type="term" value="P:lipid transport"/>
    <property type="evidence" value="ECO:0007669"/>
    <property type="project" value="UniProtKB-KW"/>
</dbReference>
<feature type="chain" id="PRO_5025515063" evidence="7">
    <location>
        <begin position="21"/>
        <end position="73"/>
    </location>
</feature>
<dbReference type="PANTHER" id="PTHR16565">
    <property type="entry name" value="APOLIPOPROTEIN C-I"/>
    <property type="match status" value="1"/>
</dbReference>
<dbReference type="Ensembl" id="ENSSORT00005001910.1">
    <property type="protein sequence ID" value="ENSSORP00005001855.1"/>
    <property type="gene ID" value="ENSSORG00005001167.1"/>
</dbReference>
<dbReference type="GO" id="GO:0050995">
    <property type="term" value="P:negative regulation of lipid catabolic process"/>
    <property type="evidence" value="ECO:0007669"/>
    <property type="project" value="TreeGrafter"/>
</dbReference>
<keyword evidence="5 7" id="KW-0732">Signal</keyword>
<evidence type="ECO:0000256" key="1">
    <source>
        <dbReference type="ARBA" id="ARBA00004613"/>
    </source>
</evidence>
<evidence type="ECO:0000256" key="6">
    <source>
        <dbReference type="ARBA" id="ARBA00023055"/>
    </source>
</evidence>
<comment type="similarity">
    <text evidence="2">Belongs to the apolipoprotein C1 family.</text>
</comment>
<proteinExistence type="inferred from homology"/>
<evidence type="ECO:0000313" key="9">
    <source>
        <dbReference type="Proteomes" id="UP000472271"/>
    </source>
</evidence>
<keyword evidence="9" id="KW-1185">Reference proteome</keyword>
<accession>A0A672YDC3</accession>
<reference evidence="8" key="1">
    <citation type="submission" date="2019-06" db="EMBL/GenBank/DDBJ databases">
        <authorList>
            <consortium name="Wellcome Sanger Institute Data Sharing"/>
        </authorList>
    </citation>
    <scope>NUCLEOTIDE SEQUENCE [LARGE SCALE GENOMIC DNA]</scope>
</reference>
<feature type="signal peptide" evidence="7">
    <location>
        <begin position="1"/>
        <end position="20"/>
    </location>
</feature>
<comment type="subcellular location">
    <subcellularLocation>
        <location evidence="1">Secreted</location>
    </subcellularLocation>
</comment>
<dbReference type="Gene3D" id="4.10.260.30">
    <property type="entry name" value="Apolipoprotein C-I"/>
    <property type="match status" value="1"/>
</dbReference>
<dbReference type="Proteomes" id="UP000472271">
    <property type="component" value="Chromosome 16"/>
</dbReference>
<organism evidence="8 9">
    <name type="scientific">Sphaeramia orbicularis</name>
    <name type="common">orbiculate cardinalfish</name>
    <dbReference type="NCBI Taxonomy" id="375764"/>
    <lineage>
        <taxon>Eukaryota</taxon>
        <taxon>Metazoa</taxon>
        <taxon>Chordata</taxon>
        <taxon>Craniata</taxon>
        <taxon>Vertebrata</taxon>
        <taxon>Euteleostomi</taxon>
        <taxon>Actinopterygii</taxon>
        <taxon>Neopterygii</taxon>
        <taxon>Teleostei</taxon>
        <taxon>Neoteleostei</taxon>
        <taxon>Acanthomorphata</taxon>
        <taxon>Gobiaria</taxon>
        <taxon>Kurtiformes</taxon>
        <taxon>Apogonoidei</taxon>
        <taxon>Apogonidae</taxon>
        <taxon>Apogoninae</taxon>
        <taxon>Sphaeramia</taxon>
    </lineage>
</organism>
<reference evidence="8" key="3">
    <citation type="submission" date="2025-09" db="UniProtKB">
        <authorList>
            <consortium name="Ensembl"/>
        </authorList>
    </citation>
    <scope>IDENTIFICATION</scope>
</reference>
<dbReference type="GO" id="GO:0032375">
    <property type="term" value="P:negative regulation of cholesterol transport"/>
    <property type="evidence" value="ECO:0007669"/>
    <property type="project" value="TreeGrafter"/>
</dbReference>
<dbReference type="GO" id="GO:0010916">
    <property type="term" value="P:negative regulation of very-low-density lipoprotein particle clearance"/>
    <property type="evidence" value="ECO:0007669"/>
    <property type="project" value="TreeGrafter"/>
</dbReference>
<dbReference type="GO" id="GO:0006641">
    <property type="term" value="P:triglyceride metabolic process"/>
    <property type="evidence" value="ECO:0007669"/>
    <property type="project" value="TreeGrafter"/>
</dbReference>
<protein>
    <submittedName>
        <fullName evidence="8">Uncharacterized protein</fullName>
    </submittedName>
</protein>
<dbReference type="GO" id="GO:0034361">
    <property type="term" value="C:very-low-density lipoprotein particle"/>
    <property type="evidence" value="ECO:0007669"/>
    <property type="project" value="TreeGrafter"/>
</dbReference>